<proteinExistence type="predicted"/>
<protein>
    <submittedName>
        <fullName evidence="5">Multiple organellar RNA editing factor 8, chloroplastic/mitochondrial</fullName>
    </submittedName>
</protein>
<feature type="domain" description="MORF/ORRM1/DAG-like MORF" evidence="4">
    <location>
        <begin position="10"/>
        <end position="70"/>
    </location>
</feature>
<feature type="compositionally biased region" description="Low complexity" evidence="3">
    <location>
        <begin position="90"/>
        <end position="109"/>
    </location>
</feature>
<dbReference type="PANTHER" id="PTHR31346">
    <property type="entry name" value="MULTIPLE ORGANELLAR RNA EDITING FACTOR 2, CHLOROPLASTIC-RELATED-RELATED"/>
    <property type="match status" value="1"/>
</dbReference>
<keyword evidence="6" id="KW-1185">Reference proteome</keyword>
<dbReference type="Pfam" id="PF21864">
    <property type="entry name" value="MORF_dom"/>
    <property type="match status" value="1"/>
</dbReference>
<evidence type="ECO:0000256" key="1">
    <source>
        <dbReference type="ARBA" id="ARBA00022664"/>
    </source>
</evidence>
<dbReference type="PANTHER" id="PTHR31346:SF4">
    <property type="entry name" value="MULTIPLE ORGANELLAR RNA EDITING FACTOR 8, CHLOROPLASTIC_MITOCHONDRIAL"/>
    <property type="match status" value="1"/>
</dbReference>
<keyword evidence="1" id="KW-0507">mRNA processing</keyword>
<evidence type="ECO:0000256" key="2">
    <source>
        <dbReference type="ARBA" id="ARBA00022946"/>
    </source>
</evidence>
<gene>
    <name evidence="5" type="ORF">V5N11_002560</name>
</gene>
<accession>A0ABD0ZM97</accession>
<feature type="region of interest" description="Disordered" evidence="3">
    <location>
        <begin position="90"/>
        <end position="110"/>
    </location>
</feature>
<dbReference type="InterPro" id="IPR054059">
    <property type="entry name" value="MORF/ORRM1/DAG-like_MORF"/>
</dbReference>
<evidence type="ECO:0000313" key="5">
    <source>
        <dbReference type="EMBL" id="KAL1195782.1"/>
    </source>
</evidence>
<keyword evidence="2" id="KW-0809">Transit peptide</keyword>
<dbReference type="GO" id="GO:0006397">
    <property type="term" value="P:mRNA processing"/>
    <property type="evidence" value="ECO:0007669"/>
    <property type="project" value="UniProtKB-KW"/>
</dbReference>
<evidence type="ECO:0000256" key="3">
    <source>
        <dbReference type="SAM" id="MobiDB-lite"/>
    </source>
</evidence>
<evidence type="ECO:0000259" key="4">
    <source>
        <dbReference type="Pfam" id="PF21864"/>
    </source>
</evidence>
<sequence length="144" mass="16700">MKCVSLSFCIFSQEEARIKIYSVSHRCYFAFGVLGSEDLSLKIKELPKVKLVLPDSYLDVNNKDYGGEPFIDGKAVPYDPKYHEEWIRNNSRANENNRKNNGTRNSGRTGILRGEERMLGETKTWVIIEVHHQTRVWEALHRLT</sequence>
<evidence type="ECO:0000313" key="6">
    <source>
        <dbReference type="Proteomes" id="UP001558713"/>
    </source>
</evidence>
<comment type="caution">
    <text evidence="5">The sequence shown here is derived from an EMBL/GenBank/DDBJ whole genome shotgun (WGS) entry which is preliminary data.</text>
</comment>
<organism evidence="5 6">
    <name type="scientific">Cardamine amara subsp. amara</name>
    <dbReference type="NCBI Taxonomy" id="228776"/>
    <lineage>
        <taxon>Eukaryota</taxon>
        <taxon>Viridiplantae</taxon>
        <taxon>Streptophyta</taxon>
        <taxon>Embryophyta</taxon>
        <taxon>Tracheophyta</taxon>
        <taxon>Spermatophyta</taxon>
        <taxon>Magnoliopsida</taxon>
        <taxon>eudicotyledons</taxon>
        <taxon>Gunneridae</taxon>
        <taxon>Pentapetalae</taxon>
        <taxon>rosids</taxon>
        <taxon>malvids</taxon>
        <taxon>Brassicales</taxon>
        <taxon>Brassicaceae</taxon>
        <taxon>Cardamineae</taxon>
        <taxon>Cardamine</taxon>
    </lineage>
</organism>
<name>A0ABD0ZM97_CARAN</name>
<dbReference type="AlphaFoldDB" id="A0ABD0ZM97"/>
<dbReference type="Proteomes" id="UP001558713">
    <property type="component" value="Unassembled WGS sequence"/>
</dbReference>
<dbReference type="InterPro" id="IPR039206">
    <property type="entry name" value="MORF/ORRM1/DAG-like"/>
</dbReference>
<reference evidence="5 6" key="1">
    <citation type="submission" date="2024-04" db="EMBL/GenBank/DDBJ databases">
        <title>Genome assembly C_amara_ONT_v2.</title>
        <authorList>
            <person name="Yant L."/>
            <person name="Moore C."/>
            <person name="Slenker M."/>
        </authorList>
    </citation>
    <scope>NUCLEOTIDE SEQUENCE [LARGE SCALE GENOMIC DNA]</scope>
    <source>
        <tissue evidence="5">Leaf</tissue>
    </source>
</reference>
<dbReference type="EMBL" id="JBANAX010000718">
    <property type="protein sequence ID" value="KAL1195782.1"/>
    <property type="molecule type" value="Genomic_DNA"/>
</dbReference>